<evidence type="ECO:0000259" key="2">
    <source>
        <dbReference type="PROSITE" id="PS50144"/>
    </source>
</evidence>
<dbReference type="Proteomes" id="UP000489600">
    <property type="component" value="Unassembled WGS sequence"/>
</dbReference>
<keyword evidence="1" id="KW-0175">Coiled coil</keyword>
<dbReference type="PANTHER" id="PTHR46236">
    <property type="entry name" value="TRAF-LIKE SUPERFAMILY PROTEIN"/>
    <property type="match status" value="1"/>
</dbReference>
<evidence type="ECO:0000313" key="4">
    <source>
        <dbReference type="Proteomes" id="UP000489600"/>
    </source>
</evidence>
<organism evidence="3 4">
    <name type="scientific">Arabis nemorensis</name>
    <dbReference type="NCBI Taxonomy" id="586526"/>
    <lineage>
        <taxon>Eukaryota</taxon>
        <taxon>Viridiplantae</taxon>
        <taxon>Streptophyta</taxon>
        <taxon>Embryophyta</taxon>
        <taxon>Tracheophyta</taxon>
        <taxon>Spermatophyta</taxon>
        <taxon>Magnoliopsida</taxon>
        <taxon>eudicotyledons</taxon>
        <taxon>Gunneridae</taxon>
        <taxon>Pentapetalae</taxon>
        <taxon>rosids</taxon>
        <taxon>malvids</taxon>
        <taxon>Brassicales</taxon>
        <taxon>Brassicaceae</taxon>
        <taxon>Arabideae</taxon>
        <taxon>Arabis</taxon>
    </lineage>
</organism>
<dbReference type="InterPro" id="IPR050804">
    <property type="entry name" value="MCC"/>
</dbReference>
<proteinExistence type="predicted"/>
<dbReference type="SUPFAM" id="SSF49599">
    <property type="entry name" value="TRAF domain-like"/>
    <property type="match status" value="1"/>
</dbReference>
<protein>
    <recommendedName>
        <fullName evidence="2">MATH domain-containing protein</fullName>
    </recommendedName>
</protein>
<dbReference type="PROSITE" id="PS51257">
    <property type="entry name" value="PROKAR_LIPOPROTEIN"/>
    <property type="match status" value="1"/>
</dbReference>
<reference evidence="3" key="1">
    <citation type="submission" date="2019-07" db="EMBL/GenBank/DDBJ databases">
        <authorList>
            <person name="Dittberner H."/>
        </authorList>
    </citation>
    <scope>NUCLEOTIDE SEQUENCE [LARGE SCALE GENOMIC DNA]</scope>
</reference>
<dbReference type="OrthoDB" id="1096039at2759"/>
<dbReference type="InterPro" id="IPR008974">
    <property type="entry name" value="TRAF-like"/>
</dbReference>
<sequence length="297" mass="34046">MEDHKQTSFTFEIDNFSEKQSVISSTTFLSGGCEWYVKVHPKGDHIDDHLSMYLCVANPESLRFGWKRRASFSIHLLNQSGNELYRKDEPFCQLFCAQFTLMGWPKAVPLETLQEKGFLENDKLIVNVLVKVAQVVDEGYVTGNEMFDVNGFQVLLPQVPSVSWIFVEHPDFAVKIRPKNQWVKTTYMNISLGLIETLNKPLHSLTETELSNAESDLIDLTEAGFELDWLKIKLDQVSLERKKDNADGFRVQELVEHINNLKVELNKEQTKSAAKILSLEKTVSHLKDERKKIAKSL</sequence>
<dbReference type="InterPro" id="IPR002083">
    <property type="entry name" value="MATH/TRAF_dom"/>
</dbReference>
<dbReference type="EMBL" id="CABITT030000002">
    <property type="protein sequence ID" value="VVA93596.1"/>
    <property type="molecule type" value="Genomic_DNA"/>
</dbReference>
<dbReference type="Pfam" id="PF22486">
    <property type="entry name" value="MATH_2"/>
    <property type="match status" value="1"/>
</dbReference>
<comment type="caution">
    <text evidence="3">The sequence shown here is derived from an EMBL/GenBank/DDBJ whole genome shotgun (WGS) entry which is preliminary data.</text>
</comment>
<keyword evidence="4" id="KW-1185">Reference proteome</keyword>
<dbReference type="AlphaFoldDB" id="A0A565AW20"/>
<accession>A0A565AW20</accession>
<dbReference type="CDD" id="cd00121">
    <property type="entry name" value="MATH"/>
    <property type="match status" value="1"/>
</dbReference>
<evidence type="ECO:0000313" key="3">
    <source>
        <dbReference type="EMBL" id="VVA93596.1"/>
    </source>
</evidence>
<dbReference type="SMART" id="SM00061">
    <property type="entry name" value="MATH"/>
    <property type="match status" value="1"/>
</dbReference>
<name>A0A565AW20_9BRAS</name>
<dbReference type="PANTHER" id="PTHR46236:SF12">
    <property type="entry name" value="MATH DOMAIN-CONTAINING PROTEIN"/>
    <property type="match status" value="1"/>
</dbReference>
<evidence type="ECO:0000256" key="1">
    <source>
        <dbReference type="ARBA" id="ARBA00023054"/>
    </source>
</evidence>
<gene>
    <name evidence="3" type="ORF">ANE_LOCUS4041</name>
</gene>
<feature type="domain" description="MATH" evidence="2">
    <location>
        <begin position="6"/>
        <end position="130"/>
    </location>
</feature>
<dbReference type="Gene3D" id="2.60.210.10">
    <property type="entry name" value="Apoptosis, Tumor Necrosis Factor Receptor Associated Protein 2, Chain A"/>
    <property type="match status" value="1"/>
</dbReference>
<dbReference type="PROSITE" id="PS50144">
    <property type="entry name" value="MATH"/>
    <property type="match status" value="1"/>
</dbReference>